<dbReference type="Proteomes" id="UP000178372">
    <property type="component" value="Unassembled WGS sequence"/>
</dbReference>
<proteinExistence type="predicted"/>
<accession>A0A1F7GB48</accession>
<reference evidence="1 2" key="1">
    <citation type="journal article" date="2016" name="Nat. Commun.">
        <title>Thousands of microbial genomes shed light on interconnected biogeochemical processes in an aquifer system.</title>
        <authorList>
            <person name="Anantharaman K."/>
            <person name="Brown C.T."/>
            <person name="Hug L.A."/>
            <person name="Sharon I."/>
            <person name="Castelle C.J."/>
            <person name="Probst A.J."/>
            <person name="Thomas B.C."/>
            <person name="Singh A."/>
            <person name="Wilkins M.J."/>
            <person name="Karaoz U."/>
            <person name="Brodie E.L."/>
            <person name="Williams K.H."/>
            <person name="Hubbard S.S."/>
            <person name="Banfield J.F."/>
        </authorList>
    </citation>
    <scope>NUCLEOTIDE SEQUENCE [LARGE SCALE GENOMIC DNA]</scope>
</reference>
<sequence length="161" mass="18446">MGHLFDYELIKPPRLTIKQLMVSDIIGAMHTEPKEVSAFLRRIAHRTIGNRSNVPSALDALEQDDKIVLQPLSELDRGIGQSNRFLGGEEIVDFDSASDLPYSTTLRDVFKSFELMLPTVEELEHEMSQKPAVGPTLRLLRAFEAANKWEFFRYVCRRRVN</sequence>
<dbReference type="EMBL" id="MFZF01000020">
    <property type="protein sequence ID" value="OGK16130.1"/>
    <property type="molecule type" value="Genomic_DNA"/>
</dbReference>
<evidence type="ECO:0000313" key="2">
    <source>
        <dbReference type="Proteomes" id="UP000178372"/>
    </source>
</evidence>
<comment type="caution">
    <text evidence="1">The sequence shown here is derived from an EMBL/GenBank/DDBJ whole genome shotgun (WGS) entry which is preliminary data.</text>
</comment>
<organism evidence="1 2">
    <name type="scientific">Candidatus Roizmanbacteria bacterium RIFCSPHIGHO2_01_FULL_39_12b</name>
    <dbReference type="NCBI Taxonomy" id="1802030"/>
    <lineage>
        <taxon>Bacteria</taxon>
        <taxon>Candidatus Roizmaniibacteriota</taxon>
    </lineage>
</organism>
<name>A0A1F7GB48_9BACT</name>
<protein>
    <submittedName>
        <fullName evidence="1">Uncharacterized protein</fullName>
    </submittedName>
</protein>
<evidence type="ECO:0000313" key="1">
    <source>
        <dbReference type="EMBL" id="OGK16130.1"/>
    </source>
</evidence>
<gene>
    <name evidence="1" type="ORF">A2690_01685</name>
</gene>
<dbReference type="AlphaFoldDB" id="A0A1F7GB48"/>